<dbReference type="Gene3D" id="3.60.140.10">
    <property type="entry name" value="CNF1/YfiH-like putative cysteine hydrolases"/>
    <property type="match status" value="1"/>
</dbReference>
<evidence type="ECO:0000256" key="1">
    <source>
        <dbReference type="ARBA" id="ARBA00000553"/>
    </source>
</evidence>
<dbReference type="EMBL" id="QJKK01000003">
    <property type="protein sequence ID" value="RAL26024.1"/>
    <property type="molecule type" value="Genomic_DNA"/>
</dbReference>
<sequence length="277" mass="31101">MEPFLFQSKKGLPFFSLAPWKKEFPHLQVGFSARKPQEDWSTCNYALHVGDNPAKVIYNRKQLSEALGVSFASWTCGEQVHGVHIEVVHSDQRGKGREVRETAFSDTDGLLTGETDILLTSYYADCVPLFFYSPDLDWVGVAHAGWKGTVAGIGEKMLQNLVELGANLKNIRVAIGPSIGGCCYEVDEKVIQPLRSILQSDELKPTIAKRNNHSKWQLDLKQANAAIFLKNGINPQHLIISSWCTSCDLDYFYSHRRDQGNTGRMVAWIGKKERRSS</sequence>
<comment type="caution">
    <text evidence="13">The sequence shown here is derived from an EMBL/GenBank/DDBJ whole genome shotgun (WGS) entry which is preliminary data.</text>
</comment>
<keyword evidence="8" id="KW-0862">Zinc</keyword>
<dbReference type="NCBIfam" id="TIGR00726">
    <property type="entry name" value="peptidoglycan editing factor PgeF"/>
    <property type="match status" value="1"/>
</dbReference>
<organism evidence="13 14">
    <name type="scientific">Thermoflavimicrobium daqui</name>
    <dbReference type="NCBI Taxonomy" id="2137476"/>
    <lineage>
        <taxon>Bacteria</taxon>
        <taxon>Bacillati</taxon>
        <taxon>Bacillota</taxon>
        <taxon>Bacilli</taxon>
        <taxon>Bacillales</taxon>
        <taxon>Thermoactinomycetaceae</taxon>
        <taxon>Thermoflavimicrobium</taxon>
    </lineage>
</organism>
<evidence type="ECO:0000256" key="10">
    <source>
        <dbReference type="ARBA" id="ARBA00048968"/>
    </source>
</evidence>
<accession>A0A364K6V6</accession>
<protein>
    <recommendedName>
        <fullName evidence="12">Purine nucleoside phosphorylase</fullName>
    </recommendedName>
</protein>
<keyword evidence="5" id="KW-0808">Transferase</keyword>
<comment type="catalytic activity">
    <reaction evidence="11">
        <text>S-methyl-5'-thioadenosine + phosphate = 5-(methylsulfanyl)-alpha-D-ribose 1-phosphate + adenine</text>
        <dbReference type="Rhea" id="RHEA:11852"/>
        <dbReference type="ChEBI" id="CHEBI:16708"/>
        <dbReference type="ChEBI" id="CHEBI:17509"/>
        <dbReference type="ChEBI" id="CHEBI:43474"/>
        <dbReference type="ChEBI" id="CHEBI:58533"/>
        <dbReference type="EC" id="2.4.2.28"/>
    </reaction>
    <physiologicalReaction direction="left-to-right" evidence="11">
        <dbReference type="Rhea" id="RHEA:11853"/>
    </physiologicalReaction>
</comment>
<comment type="catalytic activity">
    <reaction evidence="10">
        <text>adenosine + phosphate = alpha-D-ribose 1-phosphate + adenine</text>
        <dbReference type="Rhea" id="RHEA:27642"/>
        <dbReference type="ChEBI" id="CHEBI:16335"/>
        <dbReference type="ChEBI" id="CHEBI:16708"/>
        <dbReference type="ChEBI" id="CHEBI:43474"/>
        <dbReference type="ChEBI" id="CHEBI:57720"/>
        <dbReference type="EC" id="2.4.2.1"/>
    </reaction>
    <physiologicalReaction direction="left-to-right" evidence="10">
        <dbReference type="Rhea" id="RHEA:27643"/>
    </physiologicalReaction>
</comment>
<evidence type="ECO:0000256" key="12">
    <source>
        <dbReference type="RuleBase" id="RU361274"/>
    </source>
</evidence>
<keyword evidence="7" id="KW-0378">Hydrolase</keyword>
<dbReference type="Pfam" id="PF02578">
    <property type="entry name" value="Cu-oxidase_4"/>
    <property type="match status" value="1"/>
</dbReference>
<proteinExistence type="inferred from homology"/>
<evidence type="ECO:0000256" key="2">
    <source>
        <dbReference type="ARBA" id="ARBA00001947"/>
    </source>
</evidence>
<dbReference type="GO" id="GO:0005507">
    <property type="term" value="F:copper ion binding"/>
    <property type="evidence" value="ECO:0007669"/>
    <property type="project" value="TreeGrafter"/>
</dbReference>
<dbReference type="SUPFAM" id="SSF64438">
    <property type="entry name" value="CNF1/YfiH-like putative cysteine hydrolases"/>
    <property type="match status" value="1"/>
</dbReference>
<dbReference type="PANTHER" id="PTHR30616:SF2">
    <property type="entry name" value="PURINE NUCLEOSIDE PHOSPHORYLASE LACC1"/>
    <property type="match status" value="1"/>
</dbReference>
<evidence type="ECO:0000256" key="6">
    <source>
        <dbReference type="ARBA" id="ARBA00022723"/>
    </source>
</evidence>
<dbReference type="InterPro" id="IPR011324">
    <property type="entry name" value="Cytotoxic_necrot_fac-like_cat"/>
</dbReference>
<comment type="catalytic activity">
    <reaction evidence="1">
        <text>inosine + phosphate = alpha-D-ribose 1-phosphate + hypoxanthine</text>
        <dbReference type="Rhea" id="RHEA:27646"/>
        <dbReference type="ChEBI" id="CHEBI:17368"/>
        <dbReference type="ChEBI" id="CHEBI:17596"/>
        <dbReference type="ChEBI" id="CHEBI:43474"/>
        <dbReference type="ChEBI" id="CHEBI:57720"/>
        <dbReference type="EC" id="2.4.2.1"/>
    </reaction>
    <physiologicalReaction direction="left-to-right" evidence="1">
        <dbReference type="Rhea" id="RHEA:27647"/>
    </physiologicalReaction>
</comment>
<evidence type="ECO:0000313" key="13">
    <source>
        <dbReference type="EMBL" id="RAL26024.1"/>
    </source>
</evidence>
<dbReference type="CDD" id="cd16833">
    <property type="entry name" value="YfiH"/>
    <property type="match status" value="1"/>
</dbReference>
<comment type="catalytic activity">
    <reaction evidence="9">
        <text>adenosine + H2O + H(+) = inosine + NH4(+)</text>
        <dbReference type="Rhea" id="RHEA:24408"/>
        <dbReference type="ChEBI" id="CHEBI:15377"/>
        <dbReference type="ChEBI" id="CHEBI:15378"/>
        <dbReference type="ChEBI" id="CHEBI:16335"/>
        <dbReference type="ChEBI" id="CHEBI:17596"/>
        <dbReference type="ChEBI" id="CHEBI:28938"/>
        <dbReference type="EC" id="3.5.4.4"/>
    </reaction>
    <physiologicalReaction direction="left-to-right" evidence="9">
        <dbReference type="Rhea" id="RHEA:24409"/>
    </physiologicalReaction>
</comment>
<dbReference type="Proteomes" id="UP000251213">
    <property type="component" value="Unassembled WGS sequence"/>
</dbReference>
<evidence type="ECO:0000256" key="9">
    <source>
        <dbReference type="ARBA" id="ARBA00047989"/>
    </source>
</evidence>
<comment type="cofactor">
    <cofactor evidence="2">
        <name>Zn(2+)</name>
        <dbReference type="ChEBI" id="CHEBI:29105"/>
    </cofactor>
</comment>
<keyword evidence="14" id="KW-1185">Reference proteome</keyword>
<comment type="similarity">
    <text evidence="4 12">Belongs to the purine nucleoside phosphorylase YfiH/LACC1 family.</text>
</comment>
<gene>
    <name evidence="13" type="primary">pgeF</name>
    <name evidence="13" type="ORF">DL897_08160</name>
</gene>
<dbReference type="GO" id="GO:0016787">
    <property type="term" value="F:hydrolase activity"/>
    <property type="evidence" value="ECO:0007669"/>
    <property type="project" value="UniProtKB-KW"/>
</dbReference>
<dbReference type="GO" id="GO:0017061">
    <property type="term" value="F:S-methyl-5-thioadenosine phosphorylase activity"/>
    <property type="evidence" value="ECO:0007669"/>
    <property type="project" value="UniProtKB-EC"/>
</dbReference>
<evidence type="ECO:0000256" key="8">
    <source>
        <dbReference type="ARBA" id="ARBA00022833"/>
    </source>
</evidence>
<evidence type="ECO:0000256" key="7">
    <source>
        <dbReference type="ARBA" id="ARBA00022801"/>
    </source>
</evidence>
<dbReference type="PANTHER" id="PTHR30616">
    <property type="entry name" value="UNCHARACTERIZED PROTEIN YFIH"/>
    <property type="match status" value="1"/>
</dbReference>
<evidence type="ECO:0000313" key="14">
    <source>
        <dbReference type="Proteomes" id="UP000251213"/>
    </source>
</evidence>
<evidence type="ECO:0000256" key="5">
    <source>
        <dbReference type="ARBA" id="ARBA00022679"/>
    </source>
</evidence>
<dbReference type="InterPro" id="IPR003730">
    <property type="entry name" value="Cu_polyphenol_OxRdtase"/>
</dbReference>
<name>A0A364K6V6_9BACL</name>
<dbReference type="RefSeq" id="WP_113658638.1">
    <property type="nucleotide sequence ID" value="NZ_KZ845665.1"/>
</dbReference>
<dbReference type="InterPro" id="IPR038371">
    <property type="entry name" value="Cu_polyphenol_OxRdtase_sf"/>
</dbReference>
<evidence type="ECO:0000256" key="3">
    <source>
        <dbReference type="ARBA" id="ARBA00003215"/>
    </source>
</evidence>
<evidence type="ECO:0000256" key="4">
    <source>
        <dbReference type="ARBA" id="ARBA00007353"/>
    </source>
</evidence>
<keyword evidence="6" id="KW-0479">Metal-binding</keyword>
<comment type="function">
    <text evidence="3">Purine nucleoside enzyme that catalyzes the phosphorolysis of adenosine and inosine nucleosides, yielding D-ribose 1-phosphate and the respective free bases, adenine and hypoxanthine. Also catalyzes the phosphorolysis of S-methyl-5'-thioadenosine into adenine and S-methyl-5-thio-alpha-D-ribose 1-phosphate. Also has adenosine deaminase activity.</text>
</comment>
<reference evidence="13 14" key="1">
    <citation type="submission" date="2018-06" db="EMBL/GenBank/DDBJ databases">
        <title>Thermoflavimicrobium daqus sp. nov., a thermophilic microbe isolated from Moutai-flavour Daqu.</title>
        <authorList>
            <person name="Wang X."/>
            <person name="Zhou H."/>
        </authorList>
    </citation>
    <scope>NUCLEOTIDE SEQUENCE [LARGE SCALE GENOMIC DNA]</scope>
    <source>
        <strain evidence="13 14">FBKL4.011</strain>
    </source>
</reference>
<dbReference type="AlphaFoldDB" id="A0A364K6V6"/>
<reference evidence="13 14" key="2">
    <citation type="submission" date="2018-06" db="EMBL/GenBank/DDBJ databases">
        <authorList>
            <person name="Zhirakovskaya E."/>
        </authorList>
    </citation>
    <scope>NUCLEOTIDE SEQUENCE [LARGE SCALE GENOMIC DNA]</scope>
    <source>
        <strain evidence="13 14">FBKL4.011</strain>
    </source>
</reference>
<dbReference type="OrthoDB" id="4279at2"/>
<evidence type="ECO:0000256" key="11">
    <source>
        <dbReference type="ARBA" id="ARBA00049893"/>
    </source>
</evidence>